<name>A0A1Z3U569_BREVE</name>
<gene>
    <name evidence="3" type="ORF">CEP68_02240</name>
</gene>
<evidence type="ECO:0000313" key="3">
    <source>
        <dbReference type="EMBL" id="ASE38418.1"/>
    </source>
</evidence>
<dbReference type="GeneID" id="34014709"/>
<evidence type="ECO:0000256" key="1">
    <source>
        <dbReference type="SAM" id="Coils"/>
    </source>
</evidence>
<protein>
    <submittedName>
        <fullName evidence="3">Uncharacterized protein</fullName>
    </submittedName>
</protein>
<dbReference type="EMBL" id="CP022048">
    <property type="protein sequence ID" value="ASE38418.1"/>
    <property type="molecule type" value="Genomic_DNA"/>
</dbReference>
<accession>A0A1Z3U569</accession>
<feature type="coiled-coil region" evidence="1">
    <location>
        <begin position="25"/>
        <end position="52"/>
    </location>
</feature>
<dbReference type="KEGG" id="bvc:CEP68_02240"/>
<feature type="region of interest" description="Disordered" evidence="2">
    <location>
        <begin position="1"/>
        <end position="23"/>
    </location>
</feature>
<dbReference type="Proteomes" id="UP000197050">
    <property type="component" value="Chromosome"/>
</dbReference>
<evidence type="ECO:0000256" key="2">
    <source>
        <dbReference type="SAM" id="MobiDB-lite"/>
    </source>
</evidence>
<dbReference type="AlphaFoldDB" id="A0A1Z3U569"/>
<evidence type="ECO:0000313" key="4">
    <source>
        <dbReference type="Proteomes" id="UP000197050"/>
    </source>
</evidence>
<dbReference type="RefSeq" id="WP_088582230.1">
    <property type="nucleotide sequence ID" value="NZ_CP022048.2"/>
</dbReference>
<proteinExistence type="predicted"/>
<reference evidence="4" key="1">
    <citation type="submission" date="2017-06" db="EMBL/GenBank/DDBJ databases">
        <title>FDA dAtabase for Regulatory Grade micrObial Sequences (FDA-ARGOS): Supporting development and validation of Infectious Disease Dx tests.</title>
        <authorList>
            <person name="Minogue T."/>
            <person name="Wolcott M."/>
            <person name="Wasieloski L."/>
            <person name="Aguilar W."/>
            <person name="Moore D."/>
            <person name="Tallon L."/>
            <person name="Sadzewicz L."/>
            <person name="Sengamalay N."/>
            <person name="Ott S."/>
            <person name="Godinez A."/>
            <person name="Nagaraj S."/>
            <person name="Nadendla S."/>
            <person name="Geyer C."/>
            <person name="Sichtig H."/>
        </authorList>
    </citation>
    <scope>NUCLEOTIDE SEQUENCE [LARGE SCALE GENOMIC DNA]</scope>
    <source>
        <strain evidence="4">FDAARGOS_289</strain>
    </source>
</reference>
<keyword evidence="1" id="KW-0175">Coiled coil</keyword>
<organism evidence="3 4">
    <name type="scientific">Brevundimonas vesicularis</name>
    <name type="common">Pseudomonas vesicularis</name>
    <dbReference type="NCBI Taxonomy" id="41276"/>
    <lineage>
        <taxon>Bacteria</taxon>
        <taxon>Pseudomonadati</taxon>
        <taxon>Pseudomonadota</taxon>
        <taxon>Alphaproteobacteria</taxon>
        <taxon>Caulobacterales</taxon>
        <taxon>Caulobacteraceae</taxon>
        <taxon>Brevundimonas</taxon>
    </lineage>
</organism>
<sequence length="759" mass="81808">MAKLPQALDMQAPQGRMSSGQALDFSSLENALQGAARQIERVDESRRKADEEVAGRVIEEARQSYVPAASERAFGYDGRVPGFAEAEIKAFDDHFTVLDKADMPDGVRLAVGRQLRDLRTRTAAQAIVNEAETRGRRSAADRDASEQADAVRALMGVQAAFDAADDERRQNWDGLTPIADATRTSWRELGEKALADLPEPIAARLRPMLLSQEASLFARSMAAEDESRDARTLTTVGEGLNGFVNRAARDPSLMSRFDAEIQPILDAAPAALRTKLKDETWQAAQSSALEARIQRGEFDAVDAELKAGRYDRLDARTVERLRAGVESAKANGVVQDAQRSADLEAGIAADLRNILSGKPANAALVNEARLIGGEPLATKVRLDQAAALNVRPLITRLRTLTPQQADAELERLTAAAGNAEGARTLELARELIQQDRAARADPAAWSSTSFGPGDNIAAEVQRRMRAYGDAPTPETARAYARAQLVAQEFGGVPEAGRRILSRGQAEAWIASVDANGQSQAGLSSLAARVQMFGAEHRPRLMRELTLAGLKPADLGALSFYAASPARMQAYAAARGQKLNDLVPEKTDRERLDAELGRALQPFVQALTTPEGATAALEAAKISAYGAVKGGASVRDAVRTATGPMTDGWTFYGTWGVPASAGDDPRRFRGNAGLLVANLIRNDGAGLYAPPSTRYTPEQARRNYADIVRNAGQWRNLPDNSGIQLVTPGADGASWVPVRDAAGRNVQRTWSQLERVERQR</sequence>